<comment type="domain">
    <text evidence="8">The twin CX3C motif contains 4 conserved Cys residues that form 2 disulfide bonds in the mitochondrial intermembrane space.</text>
</comment>
<dbReference type="Pfam" id="PF02953">
    <property type="entry name" value="zf-Tim10_DDP"/>
    <property type="match status" value="1"/>
</dbReference>
<keyword evidence="1 8" id="KW-0813">Transport</keyword>
<evidence type="ECO:0000256" key="4">
    <source>
        <dbReference type="ARBA" id="ARBA00022927"/>
    </source>
</evidence>
<reference evidence="11" key="1">
    <citation type="submission" date="2022-11" db="UniProtKB">
        <authorList>
            <consortium name="WormBaseParasite"/>
        </authorList>
    </citation>
    <scope>IDENTIFICATION</scope>
</reference>
<dbReference type="WBParaSite" id="nRc.2.0.1.t21054-RA">
    <property type="protein sequence ID" value="nRc.2.0.1.t21054-RA"/>
    <property type="gene ID" value="nRc.2.0.1.g21054"/>
</dbReference>
<dbReference type="SUPFAM" id="SSF144122">
    <property type="entry name" value="Tim10-like"/>
    <property type="match status" value="1"/>
</dbReference>
<keyword evidence="10" id="KW-1185">Reference proteome</keyword>
<keyword evidence="7 8" id="KW-1015">Disulfide bond</keyword>
<comment type="subunit">
    <text evidence="8">Heterohexamer.</text>
</comment>
<organism evidence="10 11">
    <name type="scientific">Romanomermis culicivorax</name>
    <name type="common">Nematode worm</name>
    <dbReference type="NCBI Taxonomy" id="13658"/>
    <lineage>
        <taxon>Eukaryota</taxon>
        <taxon>Metazoa</taxon>
        <taxon>Ecdysozoa</taxon>
        <taxon>Nematoda</taxon>
        <taxon>Enoplea</taxon>
        <taxon>Dorylaimia</taxon>
        <taxon>Mermithida</taxon>
        <taxon>Mermithoidea</taxon>
        <taxon>Mermithidae</taxon>
        <taxon>Romanomermis</taxon>
    </lineage>
</organism>
<dbReference type="OMA" id="FNRCVDN"/>
<evidence type="ECO:0000256" key="3">
    <source>
        <dbReference type="ARBA" id="ARBA00022833"/>
    </source>
</evidence>
<name>A0A915J5I5_ROMCU</name>
<keyword evidence="2" id="KW-0479">Metal-binding</keyword>
<dbReference type="AlphaFoldDB" id="A0A915J5I5"/>
<keyword evidence="5 8" id="KW-0811">Translocation</keyword>
<keyword evidence="4 8" id="KW-0653">Protein transport</keyword>
<sequence length="94" mass="10997">LSVPEYELLNCHLNRRVLKDFLLLYNHLTEACFSNCVFDFNRRNLAKGESSCVEKCVAKYMNLNRKIADVFAQIGPSFIQRQHEQQQQQSPSNF</sequence>
<proteinExistence type="inferred from homology"/>
<keyword evidence="8" id="KW-0472">Membrane</keyword>
<evidence type="ECO:0000256" key="5">
    <source>
        <dbReference type="ARBA" id="ARBA00023010"/>
    </source>
</evidence>
<evidence type="ECO:0000256" key="2">
    <source>
        <dbReference type="ARBA" id="ARBA00022723"/>
    </source>
</evidence>
<keyword evidence="6 8" id="KW-0496">Mitochondrion</keyword>
<keyword evidence="8" id="KW-0999">Mitochondrion inner membrane</keyword>
<dbReference type="GO" id="GO:0015031">
    <property type="term" value="P:protein transport"/>
    <property type="evidence" value="ECO:0007669"/>
    <property type="project" value="UniProtKB-KW"/>
</dbReference>
<keyword evidence="3" id="KW-0862">Zinc</keyword>
<evidence type="ECO:0000256" key="8">
    <source>
        <dbReference type="RuleBase" id="RU367043"/>
    </source>
</evidence>
<dbReference type="PANTHER" id="PTHR13172">
    <property type="entry name" value="MITOCHONDRIAL IMPORT INNER MEMBRANE TRANSLOCASE SUBUNIT TIM9B"/>
    <property type="match status" value="1"/>
</dbReference>
<comment type="function">
    <text evidence="8">Mitochondrial intermembrane chaperone that participates in the import and insertion of some multi-pass transmembrane proteins into the mitochondrial inner membrane. Also required for the transfer of beta-barrel precursors from the TOM complex to the sorting and assembly machinery (SAM complex) of the outer membrane. Acts as a chaperone-like protein that protects the hydrophobic precursors from aggregation and guide them through the mitochondrial intermembrane space.</text>
</comment>
<evidence type="ECO:0000313" key="10">
    <source>
        <dbReference type="Proteomes" id="UP000887565"/>
    </source>
</evidence>
<dbReference type="InterPro" id="IPR035427">
    <property type="entry name" value="Tim10-like_dom_sf"/>
</dbReference>
<comment type="subcellular location">
    <subcellularLocation>
        <location evidence="8">Mitochondrion inner membrane</location>
        <topology evidence="8">Peripheral membrane protein</topology>
        <orientation evidence="8">Intermembrane side</orientation>
    </subcellularLocation>
</comment>
<dbReference type="InterPro" id="IPR050673">
    <property type="entry name" value="Mito_inner_translocase_sub"/>
</dbReference>
<evidence type="ECO:0000313" key="11">
    <source>
        <dbReference type="WBParaSite" id="nRc.2.0.1.t21054-RA"/>
    </source>
</evidence>
<dbReference type="Proteomes" id="UP000887565">
    <property type="component" value="Unplaced"/>
</dbReference>
<evidence type="ECO:0000256" key="6">
    <source>
        <dbReference type="ARBA" id="ARBA00023128"/>
    </source>
</evidence>
<evidence type="ECO:0000259" key="9">
    <source>
        <dbReference type="Pfam" id="PF02953"/>
    </source>
</evidence>
<keyword evidence="8" id="KW-0143">Chaperone</keyword>
<evidence type="ECO:0000256" key="1">
    <source>
        <dbReference type="ARBA" id="ARBA00022448"/>
    </source>
</evidence>
<comment type="similarity">
    <text evidence="8">Belongs to the small Tim family.</text>
</comment>
<protein>
    <recommendedName>
        <fullName evidence="8">Mitochondrial import inner membrane translocase subunit</fullName>
    </recommendedName>
</protein>
<dbReference type="InterPro" id="IPR004217">
    <property type="entry name" value="Tim10-like"/>
</dbReference>
<accession>A0A915J5I5</accession>
<evidence type="ECO:0000256" key="7">
    <source>
        <dbReference type="ARBA" id="ARBA00023157"/>
    </source>
</evidence>
<feature type="domain" description="Tim10-like" evidence="9">
    <location>
        <begin position="18"/>
        <end position="72"/>
    </location>
</feature>
<dbReference type="GO" id="GO:0046872">
    <property type="term" value="F:metal ion binding"/>
    <property type="evidence" value="ECO:0007669"/>
    <property type="project" value="UniProtKB-KW"/>
</dbReference>
<dbReference type="GO" id="GO:0005743">
    <property type="term" value="C:mitochondrial inner membrane"/>
    <property type="evidence" value="ECO:0007669"/>
    <property type="project" value="UniProtKB-SubCell"/>
</dbReference>
<dbReference type="Gene3D" id="1.10.287.810">
    <property type="entry name" value="Mitochondrial import inner membrane translocase subunit tim13 like domains"/>
    <property type="match status" value="1"/>
</dbReference>